<dbReference type="EMBL" id="HBHK01021605">
    <property type="protein sequence ID" value="CAD9698977.1"/>
    <property type="molecule type" value="Transcribed_RNA"/>
</dbReference>
<protein>
    <recommendedName>
        <fullName evidence="3">Thioesterase domain-containing protein</fullName>
    </recommendedName>
</protein>
<reference evidence="2" key="1">
    <citation type="submission" date="2021-01" db="EMBL/GenBank/DDBJ databases">
        <authorList>
            <person name="Corre E."/>
            <person name="Pelletier E."/>
            <person name="Niang G."/>
            <person name="Scheremetjew M."/>
            <person name="Finn R."/>
            <person name="Kale V."/>
            <person name="Holt S."/>
            <person name="Cochrane G."/>
            <person name="Meng A."/>
            <person name="Brown T."/>
            <person name="Cohen L."/>
        </authorList>
    </citation>
    <scope>NUCLEOTIDE SEQUENCE</scope>
    <source>
        <strain evidence="2">NY070348D</strain>
    </source>
</reference>
<dbReference type="InterPro" id="IPR029069">
    <property type="entry name" value="HotDog_dom_sf"/>
</dbReference>
<gene>
    <name evidence="1" type="ORF">QSP1433_LOCUS13754</name>
    <name evidence="2" type="ORF">QSP1433_LOCUS13755</name>
</gene>
<dbReference type="CDD" id="cd03440">
    <property type="entry name" value="hot_dog"/>
    <property type="match status" value="1"/>
</dbReference>
<dbReference type="Gene3D" id="3.10.129.10">
    <property type="entry name" value="Hotdog Thioesterase"/>
    <property type="match status" value="1"/>
</dbReference>
<organism evidence="2">
    <name type="scientific">Mucochytrium quahogii</name>
    <dbReference type="NCBI Taxonomy" id="96639"/>
    <lineage>
        <taxon>Eukaryota</taxon>
        <taxon>Sar</taxon>
        <taxon>Stramenopiles</taxon>
        <taxon>Bigyra</taxon>
        <taxon>Labyrinthulomycetes</taxon>
        <taxon>Thraustochytrida</taxon>
        <taxon>Thraustochytriidae</taxon>
        <taxon>Mucochytrium</taxon>
    </lineage>
</organism>
<dbReference type="EMBL" id="HBHK01021604">
    <property type="protein sequence ID" value="CAD9698974.1"/>
    <property type="molecule type" value="Transcribed_RNA"/>
</dbReference>
<evidence type="ECO:0000313" key="2">
    <source>
        <dbReference type="EMBL" id="CAD9698977.1"/>
    </source>
</evidence>
<dbReference type="AlphaFoldDB" id="A0A7S2WNU6"/>
<evidence type="ECO:0008006" key="3">
    <source>
        <dbReference type="Google" id="ProtNLM"/>
    </source>
</evidence>
<dbReference type="SUPFAM" id="SSF54637">
    <property type="entry name" value="Thioesterase/thiol ester dehydrase-isomerase"/>
    <property type="match status" value="1"/>
</dbReference>
<name>A0A7S2WNU6_9STRA</name>
<evidence type="ECO:0000313" key="1">
    <source>
        <dbReference type="EMBL" id="CAD9698974.1"/>
    </source>
</evidence>
<accession>A0A7S2WNU6</accession>
<proteinExistence type="predicted"/>
<sequence length="191" mass="21035">MGGRDEMERLCEEFVAERAIGEKALDECAWLKRMVDDRTVQPVPWQTVEKHYVCGLMSPLQFRIGKNVLSDGSVGLVIACWCSSFAQNGTGNVNGGAISAMFDFGTALLGSFVYEFFAFGTTKAISVKFFKPVPSNECLRMEVTGTLDDKQGLGQVQGKLTNGVGDIKYATCTADMVDLPRRRKMKQLARL</sequence>